<organism evidence="2 3">
    <name type="scientific">Alkalidesulfovibrio alkalitolerans DSM 16529</name>
    <dbReference type="NCBI Taxonomy" id="1121439"/>
    <lineage>
        <taxon>Bacteria</taxon>
        <taxon>Pseudomonadati</taxon>
        <taxon>Thermodesulfobacteriota</taxon>
        <taxon>Desulfovibrionia</taxon>
        <taxon>Desulfovibrionales</taxon>
        <taxon>Desulfovibrionaceae</taxon>
        <taxon>Alkalidesulfovibrio</taxon>
    </lineage>
</organism>
<dbReference type="EMBL" id="ATHI01000004">
    <property type="protein sequence ID" value="EPR35420.1"/>
    <property type="molecule type" value="Genomic_DNA"/>
</dbReference>
<accession>S7TFP9</accession>
<dbReference type="Pfam" id="PF13529">
    <property type="entry name" value="Peptidase_C39_2"/>
    <property type="match status" value="1"/>
</dbReference>
<dbReference type="eggNOG" id="COG3271">
    <property type="taxonomic scope" value="Bacteria"/>
</dbReference>
<dbReference type="Proteomes" id="UP000014975">
    <property type="component" value="Unassembled WGS sequence"/>
</dbReference>
<evidence type="ECO:0000313" key="2">
    <source>
        <dbReference type="EMBL" id="EPR35420.1"/>
    </source>
</evidence>
<dbReference type="STRING" id="1121439.dsat_2121"/>
<keyword evidence="3" id="KW-1185">Reference proteome</keyword>
<feature type="domain" description="Peptidase C39-like" evidence="1">
    <location>
        <begin position="6"/>
        <end position="116"/>
    </location>
</feature>
<protein>
    <recommendedName>
        <fullName evidence="1">Peptidase C39-like domain-containing protein</fullName>
    </recommendedName>
</protein>
<name>S7TFP9_9BACT</name>
<gene>
    <name evidence="2" type="ORF">dsat_2121</name>
</gene>
<dbReference type="PATRIC" id="fig|1121439.3.peg.508"/>
<dbReference type="AlphaFoldDB" id="S7TFP9"/>
<evidence type="ECO:0000313" key="3">
    <source>
        <dbReference type="Proteomes" id="UP000014975"/>
    </source>
</evidence>
<reference evidence="2 3" key="1">
    <citation type="journal article" date="2013" name="Genome Announc.">
        <title>Draft genome sequences for three mercury-methylating, sulfate-reducing bacteria.</title>
        <authorList>
            <person name="Brown S.D."/>
            <person name="Hurt R.A.Jr."/>
            <person name="Gilmour C.C."/>
            <person name="Elias D.A."/>
        </authorList>
    </citation>
    <scope>NUCLEOTIDE SEQUENCE [LARGE SCALE GENOMIC DNA]</scope>
    <source>
        <strain evidence="2 3">DSM 16529</strain>
    </source>
</reference>
<evidence type="ECO:0000259" key="1">
    <source>
        <dbReference type="Pfam" id="PF13529"/>
    </source>
</evidence>
<dbReference type="InterPro" id="IPR039564">
    <property type="entry name" value="Peptidase_C39-like"/>
</dbReference>
<proteinExistence type="predicted"/>
<sequence>MVPNAPFHAQDDYQCGPAALATVLNHLGDPVSPDEIARTLHRPDFRGTLNLELALYPRPRGFASRFFAGTLDDLIRAVDEGRIQVVMVNYGFRQAAANHFMAVTGYGPDGIVVNDGYTQAARIAWDDFYATWEAADRWTLAVAPEPPQTTDKPEP</sequence>
<comment type="caution">
    <text evidence="2">The sequence shown here is derived from an EMBL/GenBank/DDBJ whole genome shotgun (WGS) entry which is preliminary data.</text>
</comment>
<dbReference type="Gene3D" id="3.90.70.10">
    <property type="entry name" value="Cysteine proteinases"/>
    <property type="match status" value="1"/>
</dbReference>